<dbReference type="Proteomes" id="UP001476583">
    <property type="component" value="Chromosome"/>
</dbReference>
<dbReference type="EMBL" id="CP148074">
    <property type="protein sequence ID" value="WXL25380.1"/>
    <property type="molecule type" value="Genomic_DNA"/>
</dbReference>
<sequence length="232" mass="25951">MPSLKYLWVASLIVLSGCTSKPPVPPPEFPELPQSDKVAINDLRPQSEKEGKNFSLLITSSAYGIYRTAEEATKPSGVRLLAHRAYETIPELQKQSSPSITVKHFVTYANLQSRLRRHSTLLTFTGPIGAIFLKPSELPVKEVVTTQIDSKQLDQLTEDEHERAFYSEQENPNKAPVNVIYIDTEIVAKRVASRCLVPPIAAKPYLYLIEAFDMCIANHLAFYKVPQQAPSN</sequence>
<proteinExistence type="predicted"/>
<organism evidence="1 2">
    <name type="scientific">Ectopseudomonas mendocina</name>
    <name type="common">Pseudomonas mendocina</name>
    <dbReference type="NCBI Taxonomy" id="300"/>
    <lineage>
        <taxon>Bacteria</taxon>
        <taxon>Pseudomonadati</taxon>
        <taxon>Pseudomonadota</taxon>
        <taxon>Gammaproteobacteria</taxon>
        <taxon>Pseudomonadales</taxon>
        <taxon>Pseudomonadaceae</taxon>
        <taxon>Ectopseudomonas</taxon>
    </lineage>
</organism>
<keyword evidence="2" id="KW-1185">Reference proteome</keyword>
<reference evidence="1 2" key="1">
    <citation type="submission" date="2024-03" db="EMBL/GenBank/DDBJ databases">
        <title>Complete genome of BD2.</title>
        <authorList>
            <person name="Cao G."/>
        </authorList>
    </citation>
    <scope>NUCLEOTIDE SEQUENCE [LARGE SCALE GENOMIC DNA]</scope>
    <source>
        <strain evidence="1 2">BD2</strain>
    </source>
</reference>
<evidence type="ECO:0000313" key="2">
    <source>
        <dbReference type="Proteomes" id="UP001476583"/>
    </source>
</evidence>
<dbReference type="PROSITE" id="PS51257">
    <property type="entry name" value="PROKAR_LIPOPROTEIN"/>
    <property type="match status" value="1"/>
</dbReference>
<evidence type="ECO:0000313" key="1">
    <source>
        <dbReference type="EMBL" id="WXL25380.1"/>
    </source>
</evidence>
<name>A0ABZ2REC9_ECTME</name>
<evidence type="ECO:0008006" key="3">
    <source>
        <dbReference type="Google" id="ProtNLM"/>
    </source>
</evidence>
<gene>
    <name evidence="1" type="ORF">WG219_19075</name>
</gene>
<protein>
    <recommendedName>
        <fullName evidence="3">Lipoprotein</fullName>
    </recommendedName>
</protein>
<accession>A0ABZ2REC9</accession>